<sequence>MCSTVKRTKECLAELEAQFNRETKTLSNVLIILGRTGSGKSSLLEDLSGLKGYSQQNADSVTKTMELCKTIIKDKPYFIMDTPGFDPKAEEKTFSEIFRGVESVRPFARITGFLYLTCIPQERFDDFDRKLIQFIRALSGAEYIPRVTFITTFWTATPGQAASYNQRLVSLQGKWEDGVGVQDLKTYQHGREYNNAGEDTRSVIDWYINREQIVRHAKEMVVRNYDSPSIVASKIERELDADVPIHETDAGRLLGLPAPSQSTPTAHAAAGSDQDNSPPTGASNPEHESGRPPLATHPSSNTNQEPAAPQPQVTSFGQVFLDWLGWVFRNVEFKVDVGGGGAGIGPSLVRGDPFRGGGDPVSHLDLMKSKRLDWSREGRLRYAEQHNIGEVKYLPADEVL</sequence>
<evidence type="ECO:0000313" key="4">
    <source>
        <dbReference type="Proteomes" id="UP001610335"/>
    </source>
</evidence>
<accession>A0ABR4IJ19</accession>
<feature type="domain" description="G" evidence="2">
    <location>
        <begin position="31"/>
        <end position="136"/>
    </location>
</feature>
<feature type="compositionally biased region" description="Polar residues" evidence="1">
    <location>
        <begin position="273"/>
        <end position="283"/>
    </location>
</feature>
<protein>
    <recommendedName>
        <fullName evidence="2">G domain-containing protein</fullName>
    </recommendedName>
</protein>
<keyword evidence="4" id="KW-1185">Reference proteome</keyword>
<feature type="compositionally biased region" description="Polar residues" evidence="1">
    <location>
        <begin position="297"/>
        <end position="311"/>
    </location>
</feature>
<gene>
    <name evidence="3" type="ORF">BDW59DRAFT_179028</name>
</gene>
<evidence type="ECO:0000313" key="3">
    <source>
        <dbReference type="EMBL" id="KAL2827755.1"/>
    </source>
</evidence>
<feature type="region of interest" description="Disordered" evidence="1">
    <location>
        <begin position="252"/>
        <end position="311"/>
    </location>
</feature>
<organism evidence="3 4">
    <name type="scientific">Aspergillus cavernicola</name>
    <dbReference type="NCBI Taxonomy" id="176166"/>
    <lineage>
        <taxon>Eukaryota</taxon>
        <taxon>Fungi</taxon>
        <taxon>Dikarya</taxon>
        <taxon>Ascomycota</taxon>
        <taxon>Pezizomycotina</taxon>
        <taxon>Eurotiomycetes</taxon>
        <taxon>Eurotiomycetidae</taxon>
        <taxon>Eurotiales</taxon>
        <taxon>Aspergillaceae</taxon>
        <taxon>Aspergillus</taxon>
        <taxon>Aspergillus subgen. Nidulantes</taxon>
    </lineage>
</organism>
<evidence type="ECO:0000259" key="2">
    <source>
        <dbReference type="Pfam" id="PF01926"/>
    </source>
</evidence>
<name>A0ABR4IJ19_9EURO</name>
<dbReference type="Pfam" id="PF01926">
    <property type="entry name" value="MMR_HSR1"/>
    <property type="match status" value="1"/>
</dbReference>
<comment type="caution">
    <text evidence="3">The sequence shown here is derived from an EMBL/GenBank/DDBJ whole genome shotgun (WGS) entry which is preliminary data.</text>
</comment>
<dbReference type="Gene3D" id="3.40.50.300">
    <property type="entry name" value="P-loop containing nucleotide triphosphate hydrolases"/>
    <property type="match status" value="1"/>
</dbReference>
<dbReference type="InterPro" id="IPR027417">
    <property type="entry name" value="P-loop_NTPase"/>
</dbReference>
<reference evidence="3 4" key="1">
    <citation type="submission" date="2024-07" db="EMBL/GenBank/DDBJ databases">
        <title>Section-level genome sequencing and comparative genomics of Aspergillus sections Usti and Cavernicolus.</title>
        <authorList>
            <consortium name="Lawrence Berkeley National Laboratory"/>
            <person name="Nybo J.L."/>
            <person name="Vesth T.C."/>
            <person name="Theobald S."/>
            <person name="Frisvad J.C."/>
            <person name="Larsen T.O."/>
            <person name="Kjaerboelling I."/>
            <person name="Rothschild-Mancinelli K."/>
            <person name="Lyhne E.K."/>
            <person name="Kogle M.E."/>
            <person name="Barry K."/>
            <person name="Clum A."/>
            <person name="Na H."/>
            <person name="Ledsgaard L."/>
            <person name="Lin J."/>
            <person name="Lipzen A."/>
            <person name="Kuo A."/>
            <person name="Riley R."/>
            <person name="Mondo S."/>
            <person name="LaButti K."/>
            <person name="Haridas S."/>
            <person name="Pangalinan J."/>
            <person name="Salamov A.A."/>
            <person name="Simmons B.A."/>
            <person name="Magnuson J.K."/>
            <person name="Chen J."/>
            <person name="Drula E."/>
            <person name="Henrissat B."/>
            <person name="Wiebenga A."/>
            <person name="Lubbers R.J."/>
            <person name="Gomes A.C."/>
            <person name="Makela M.R."/>
            <person name="Stajich J."/>
            <person name="Grigoriev I.V."/>
            <person name="Mortensen U.H."/>
            <person name="De vries R.P."/>
            <person name="Baker S.E."/>
            <person name="Andersen M.R."/>
        </authorList>
    </citation>
    <scope>NUCLEOTIDE SEQUENCE [LARGE SCALE GENOMIC DNA]</scope>
    <source>
        <strain evidence="3 4">CBS 600.67</strain>
    </source>
</reference>
<dbReference type="EMBL" id="JBFXLS010000023">
    <property type="protein sequence ID" value="KAL2827755.1"/>
    <property type="molecule type" value="Genomic_DNA"/>
</dbReference>
<dbReference type="Proteomes" id="UP001610335">
    <property type="component" value="Unassembled WGS sequence"/>
</dbReference>
<dbReference type="SUPFAM" id="SSF52540">
    <property type="entry name" value="P-loop containing nucleoside triphosphate hydrolases"/>
    <property type="match status" value="1"/>
</dbReference>
<evidence type="ECO:0000256" key="1">
    <source>
        <dbReference type="SAM" id="MobiDB-lite"/>
    </source>
</evidence>
<dbReference type="InterPro" id="IPR006073">
    <property type="entry name" value="GTP-bd"/>
</dbReference>
<proteinExistence type="predicted"/>